<organism evidence="8 9">
    <name type="scientific">Novosphingobium panipatense</name>
    <dbReference type="NCBI Taxonomy" id="428991"/>
    <lineage>
        <taxon>Bacteria</taxon>
        <taxon>Pseudomonadati</taxon>
        <taxon>Pseudomonadota</taxon>
        <taxon>Alphaproteobacteria</taxon>
        <taxon>Sphingomonadales</taxon>
        <taxon>Sphingomonadaceae</taxon>
        <taxon>Novosphingobium</taxon>
    </lineage>
</organism>
<evidence type="ECO:0000256" key="6">
    <source>
        <dbReference type="ARBA" id="ARBA00047846"/>
    </source>
</evidence>
<dbReference type="PANTHER" id="PTHR12835">
    <property type="entry name" value="BIOTIN PROTEIN LIGASE"/>
    <property type="match status" value="1"/>
</dbReference>
<keyword evidence="2" id="KW-0547">Nucleotide-binding</keyword>
<dbReference type="RefSeq" id="WP_283406464.1">
    <property type="nucleotide sequence ID" value="NZ_FXUI01000007.1"/>
</dbReference>
<evidence type="ECO:0000256" key="1">
    <source>
        <dbReference type="ARBA" id="ARBA00022598"/>
    </source>
</evidence>
<dbReference type="PROSITE" id="PS51733">
    <property type="entry name" value="BPL_LPL_CATALYTIC"/>
    <property type="match status" value="1"/>
</dbReference>
<reference evidence="8 9" key="1">
    <citation type="submission" date="2017-05" db="EMBL/GenBank/DDBJ databases">
        <authorList>
            <person name="Varghese N."/>
            <person name="Submissions S."/>
        </authorList>
    </citation>
    <scope>NUCLEOTIDE SEQUENCE [LARGE SCALE GENOMIC DNA]</scope>
    <source>
        <strain evidence="8 9">SM16</strain>
    </source>
</reference>
<dbReference type="InterPro" id="IPR045864">
    <property type="entry name" value="aa-tRNA-synth_II/BPL/LPL"/>
</dbReference>
<dbReference type="EMBL" id="FXUI01000007">
    <property type="protein sequence ID" value="SMP74338.1"/>
    <property type="molecule type" value="Genomic_DNA"/>
</dbReference>
<proteinExistence type="predicted"/>
<evidence type="ECO:0000313" key="9">
    <source>
        <dbReference type="Proteomes" id="UP001157910"/>
    </source>
</evidence>
<dbReference type="SUPFAM" id="SSF50037">
    <property type="entry name" value="C-terminal domain of transcriptional repressors"/>
    <property type="match status" value="1"/>
</dbReference>
<comment type="caution">
    <text evidence="8">The sequence shown here is derived from an EMBL/GenBank/DDBJ whole genome shotgun (WGS) entry which is preliminary data.</text>
</comment>
<keyword evidence="9" id="KW-1185">Reference proteome</keyword>
<comment type="catalytic activity">
    <reaction evidence="6">
        <text>biotin + L-lysyl-[protein] + ATP = N(6)-biotinyl-L-lysyl-[protein] + AMP + diphosphate + H(+)</text>
        <dbReference type="Rhea" id="RHEA:11756"/>
        <dbReference type="Rhea" id="RHEA-COMP:9752"/>
        <dbReference type="Rhea" id="RHEA-COMP:10505"/>
        <dbReference type="ChEBI" id="CHEBI:15378"/>
        <dbReference type="ChEBI" id="CHEBI:29969"/>
        <dbReference type="ChEBI" id="CHEBI:30616"/>
        <dbReference type="ChEBI" id="CHEBI:33019"/>
        <dbReference type="ChEBI" id="CHEBI:57586"/>
        <dbReference type="ChEBI" id="CHEBI:83144"/>
        <dbReference type="ChEBI" id="CHEBI:456215"/>
        <dbReference type="EC" id="6.3.4.15"/>
    </reaction>
</comment>
<evidence type="ECO:0000259" key="7">
    <source>
        <dbReference type="PROSITE" id="PS51733"/>
    </source>
</evidence>
<evidence type="ECO:0000313" key="8">
    <source>
        <dbReference type="EMBL" id="SMP74338.1"/>
    </source>
</evidence>
<dbReference type="Proteomes" id="UP001157910">
    <property type="component" value="Unassembled WGS sequence"/>
</dbReference>
<evidence type="ECO:0000256" key="5">
    <source>
        <dbReference type="ARBA" id="ARBA00024227"/>
    </source>
</evidence>
<accession>A0ABY1QPL4</accession>
<evidence type="ECO:0000256" key="4">
    <source>
        <dbReference type="ARBA" id="ARBA00023267"/>
    </source>
</evidence>
<keyword evidence="3" id="KW-0067">ATP-binding</keyword>
<dbReference type="Gene3D" id="2.30.30.100">
    <property type="match status" value="1"/>
</dbReference>
<evidence type="ECO:0000256" key="3">
    <source>
        <dbReference type="ARBA" id="ARBA00022840"/>
    </source>
</evidence>
<dbReference type="CDD" id="cd16442">
    <property type="entry name" value="BPL"/>
    <property type="match status" value="1"/>
</dbReference>
<dbReference type="NCBIfam" id="TIGR00121">
    <property type="entry name" value="birA_ligase"/>
    <property type="match status" value="1"/>
</dbReference>
<protein>
    <recommendedName>
        <fullName evidence="5">biotin--[biotin carboxyl-carrier protein] ligase</fullName>
        <ecNumber evidence="5">6.3.4.15</ecNumber>
    </recommendedName>
</protein>
<dbReference type="InterPro" id="IPR003142">
    <property type="entry name" value="BPL_C"/>
</dbReference>
<dbReference type="Pfam" id="PF02237">
    <property type="entry name" value="BPL_C"/>
    <property type="match status" value="1"/>
</dbReference>
<evidence type="ECO:0000256" key="2">
    <source>
        <dbReference type="ARBA" id="ARBA00022741"/>
    </source>
</evidence>
<dbReference type="PANTHER" id="PTHR12835:SF5">
    <property type="entry name" value="BIOTIN--PROTEIN LIGASE"/>
    <property type="match status" value="1"/>
</dbReference>
<sequence>MIEVIAETGSTNAELSGRLAAGDRVPEGHWLVADRQTAGRGRLGRSWDGDAGNFMGSTVVRVTSADPAPASLALLSGVAVHETAALFAPEGLMLKWPNDLLFRGGKAAGILLEMIHGVVVIGVGVNIRHAPEVAGRRTAALAEGGPAPTRDEFARALADSFERELQRWRHGGLAPLLRRWQSVAHPKGAALTVLPPGEGAVEGSFAGLSEDGNLLLQLDDGSIRVIHAGDVVLPNT</sequence>
<dbReference type="Pfam" id="PF03099">
    <property type="entry name" value="BPL_LplA_LipB"/>
    <property type="match status" value="1"/>
</dbReference>
<dbReference type="InterPro" id="IPR004408">
    <property type="entry name" value="Biotin_CoA_COase_ligase"/>
</dbReference>
<dbReference type="InterPro" id="IPR008988">
    <property type="entry name" value="Transcriptional_repressor_C"/>
</dbReference>
<feature type="domain" description="BPL/LPL catalytic" evidence="7">
    <location>
        <begin position="3"/>
        <end position="169"/>
    </location>
</feature>
<dbReference type="EC" id="6.3.4.15" evidence="5"/>
<keyword evidence="1 8" id="KW-0436">Ligase</keyword>
<dbReference type="GO" id="GO:0016874">
    <property type="term" value="F:ligase activity"/>
    <property type="evidence" value="ECO:0007669"/>
    <property type="project" value="UniProtKB-KW"/>
</dbReference>
<dbReference type="InterPro" id="IPR004143">
    <property type="entry name" value="BPL_LPL_catalytic"/>
</dbReference>
<gene>
    <name evidence="8" type="ORF">SAMN06296065_10737</name>
</gene>
<dbReference type="SUPFAM" id="SSF55681">
    <property type="entry name" value="Class II aaRS and biotin synthetases"/>
    <property type="match status" value="1"/>
</dbReference>
<dbReference type="Gene3D" id="3.30.930.10">
    <property type="entry name" value="Bira Bifunctional Protein, Domain 2"/>
    <property type="match status" value="1"/>
</dbReference>
<name>A0ABY1QPL4_9SPHN</name>
<keyword evidence="4" id="KW-0092">Biotin</keyword>